<dbReference type="PROSITE" id="PS50109">
    <property type="entry name" value="HIS_KIN"/>
    <property type="match status" value="1"/>
</dbReference>
<dbReference type="PRINTS" id="PR00344">
    <property type="entry name" value="BCTRLSENSOR"/>
</dbReference>
<keyword evidence="7" id="KW-0472">Membrane</keyword>
<evidence type="ECO:0000256" key="5">
    <source>
        <dbReference type="ARBA" id="ARBA00022777"/>
    </source>
</evidence>
<dbReference type="InterPro" id="IPR003661">
    <property type="entry name" value="HisK_dim/P_dom"/>
</dbReference>
<dbReference type="EC" id="2.7.13.3" evidence="2"/>
<protein>
    <recommendedName>
        <fullName evidence="2">histidine kinase</fullName>
        <ecNumber evidence="2">2.7.13.3</ecNumber>
    </recommendedName>
</protein>
<feature type="transmembrane region" description="Helical" evidence="7">
    <location>
        <begin position="61"/>
        <end position="82"/>
    </location>
</feature>
<feature type="domain" description="PAC" evidence="9">
    <location>
        <begin position="270"/>
        <end position="322"/>
    </location>
</feature>
<evidence type="ECO:0000256" key="4">
    <source>
        <dbReference type="ARBA" id="ARBA00022679"/>
    </source>
</evidence>
<keyword evidence="11" id="KW-1185">Reference proteome</keyword>
<dbReference type="SUPFAM" id="SSF55874">
    <property type="entry name" value="ATPase domain of HSP90 chaperone/DNA topoisomerase II/histidine kinase"/>
    <property type="match status" value="1"/>
</dbReference>
<feature type="transmembrane region" description="Helical" evidence="7">
    <location>
        <begin position="94"/>
        <end position="121"/>
    </location>
</feature>
<keyword evidence="7" id="KW-1133">Transmembrane helix</keyword>
<dbReference type="InterPro" id="IPR004358">
    <property type="entry name" value="Sig_transdc_His_kin-like_C"/>
</dbReference>
<dbReference type="Gene3D" id="3.30.450.20">
    <property type="entry name" value="PAS domain"/>
    <property type="match status" value="1"/>
</dbReference>
<evidence type="ECO:0000256" key="3">
    <source>
        <dbReference type="ARBA" id="ARBA00022553"/>
    </source>
</evidence>
<dbReference type="InterPro" id="IPR013656">
    <property type="entry name" value="PAS_4"/>
</dbReference>
<reference evidence="10 11" key="1">
    <citation type="submission" date="2023-02" db="EMBL/GenBank/DDBJ databases">
        <title>Dictyobacter halimunensis sp. nov., a new member of the class Ktedonobacteria from forest soil in a geothermal area.</title>
        <authorList>
            <person name="Rachmania M.K."/>
            <person name="Ningsih F."/>
            <person name="Sakai Y."/>
            <person name="Yabe S."/>
            <person name="Yokota A."/>
            <person name="Sjamsuridzal W."/>
        </authorList>
    </citation>
    <scope>NUCLEOTIDE SEQUENCE [LARGE SCALE GENOMIC DNA]</scope>
    <source>
        <strain evidence="10 11">S3.2.2.5</strain>
    </source>
</reference>
<evidence type="ECO:0000256" key="2">
    <source>
        <dbReference type="ARBA" id="ARBA00012438"/>
    </source>
</evidence>
<dbReference type="Gene3D" id="3.30.565.10">
    <property type="entry name" value="Histidine kinase-like ATPase, C-terminal domain"/>
    <property type="match status" value="1"/>
</dbReference>
<dbReference type="SUPFAM" id="SSF55785">
    <property type="entry name" value="PYP-like sensor domain (PAS domain)"/>
    <property type="match status" value="1"/>
</dbReference>
<dbReference type="InterPro" id="IPR003018">
    <property type="entry name" value="GAF"/>
</dbReference>
<dbReference type="SUPFAM" id="SSF55781">
    <property type="entry name" value="GAF domain-like"/>
    <property type="match status" value="1"/>
</dbReference>
<accession>A0ABQ6FN10</accession>
<dbReference type="Pfam" id="PF02518">
    <property type="entry name" value="HATPase_c"/>
    <property type="match status" value="1"/>
</dbReference>
<dbReference type="InterPro" id="IPR000700">
    <property type="entry name" value="PAS-assoc_C"/>
</dbReference>
<organism evidence="10 11">
    <name type="scientific">Dictyobacter halimunensis</name>
    <dbReference type="NCBI Taxonomy" id="3026934"/>
    <lineage>
        <taxon>Bacteria</taxon>
        <taxon>Bacillati</taxon>
        <taxon>Chloroflexota</taxon>
        <taxon>Ktedonobacteria</taxon>
        <taxon>Ktedonobacterales</taxon>
        <taxon>Dictyobacteraceae</taxon>
        <taxon>Dictyobacter</taxon>
    </lineage>
</organism>
<keyword evidence="7" id="KW-0812">Transmembrane</keyword>
<dbReference type="PROSITE" id="PS50113">
    <property type="entry name" value="PAC"/>
    <property type="match status" value="1"/>
</dbReference>
<dbReference type="SUPFAM" id="SSF47384">
    <property type="entry name" value="Homodimeric domain of signal transducing histidine kinase"/>
    <property type="match status" value="1"/>
</dbReference>
<dbReference type="InterPro" id="IPR036890">
    <property type="entry name" value="HATPase_C_sf"/>
</dbReference>
<evidence type="ECO:0000256" key="1">
    <source>
        <dbReference type="ARBA" id="ARBA00000085"/>
    </source>
</evidence>
<dbReference type="SMART" id="SM00065">
    <property type="entry name" value="GAF"/>
    <property type="match status" value="1"/>
</dbReference>
<evidence type="ECO:0000256" key="6">
    <source>
        <dbReference type="ARBA" id="ARBA00023012"/>
    </source>
</evidence>
<sequence length="765" mass="84406">MNVEQPFPEEPKRKFFAFGRAFSAFVQPGVYYKKMEKYLRRQLRSQTFAPTFLPANLQKPIAGYLIALISQSLVVVGMTLVMQRFGNFRFLEAPTLLVGLLITLGWGVFPGLLAILMGTGWTVYQALPAFFPFLRAYTEDITSVIFYLVVGATLCVVAGQTQRARLRAEQLADRLSTSEQDAAARAGQLEAVYEAMVDGVILYDSVGHIVRMNAAYRRMLVLDLDSSHALLTPEQRGRALHIRDEKGQLLRADQMPVQRALGGEVFTSTNSLDIRVRALDGRDVQLNITGSPLYDCMGSLTGGVLIFRDVTERRSLERKTQQALASLLSLAEELVQTPASDSSLSSSRLSGSTTIAYRLLEHIGLITGCTRSGLTLIDQATGTVFPVAAVGLAADMQQKWLEQRQDYPVEQLLQNPVIGSILRTRDIGILDYTQPPLSDAVNIFGISQAAVAPMYIEDRLVGFLFADHGGEPHTYSKSELALLKTVSELTVLVLERERLVADQAEAQANILAAREANAMMEEFLGIAGHELRTPLTTIKASVQLAQRQTLRLAGRSPSPDLQLLQGINAVRDLLNRTERQIGTQSRLINDLLDVSRIQIGFLDLQPDLQDLALLVRQVVEDQRLLNPDRHIELDLPATRELLAIVDTDRIRQVVSNYLSNALKYSEADQPVSVQVTHDVPSKIVRVAVSDSGPGLTEAQQQHIWERFYRVPGIDVRSGSGVGLGLGLHISKMIIERLDGSVGIDSTPGQGSTFWFTLPLEAVLDK</sequence>
<dbReference type="InterPro" id="IPR003594">
    <property type="entry name" value="HATPase_dom"/>
</dbReference>
<dbReference type="SMART" id="SM00387">
    <property type="entry name" value="HATPase_c"/>
    <property type="match status" value="1"/>
</dbReference>
<dbReference type="Proteomes" id="UP001344906">
    <property type="component" value="Unassembled WGS sequence"/>
</dbReference>
<dbReference type="InterPro" id="IPR036097">
    <property type="entry name" value="HisK_dim/P_sf"/>
</dbReference>
<evidence type="ECO:0000259" key="9">
    <source>
        <dbReference type="PROSITE" id="PS50113"/>
    </source>
</evidence>
<evidence type="ECO:0000313" key="11">
    <source>
        <dbReference type="Proteomes" id="UP001344906"/>
    </source>
</evidence>
<dbReference type="Pfam" id="PF01590">
    <property type="entry name" value="GAF"/>
    <property type="match status" value="1"/>
</dbReference>
<feature type="transmembrane region" description="Helical" evidence="7">
    <location>
        <begin position="141"/>
        <end position="159"/>
    </location>
</feature>
<dbReference type="PANTHER" id="PTHR43047">
    <property type="entry name" value="TWO-COMPONENT HISTIDINE PROTEIN KINASE"/>
    <property type="match status" value="1"/>
</dbReference>
<keyword evidence="5" id="KW-0418">Kinase</keyword>
<evidence type="ECO:0000259" key="8">
    <source>
        <dbReference type="PROSITE" id="PS50109"/>
    </source>
</evidence>
<comment type="caution">
    <text evidence="10">The sequence shown here is derived from an EMBL/GenBank/DDBJ whole genome shotgun (WGS) entry which is preliminary data.</text>
</comment>
<proteinExistence type="predicted"/>
<evidence type="ECO:0000313" key="10">
    <source>
        <dbReference type="EMBL" id="GLV55097.1"/>
    </source>
</evidence>
<feature type="domain" description="Histidine kinase" evidence="8">
    <location>
        <begin position="526"/>
        <end position="761"/>
    </location>
</feature>
<dbReference type="CDD" id="cd00082">
    <property type="entry name" value="HisKA"/>
    <property type="match status" value="1"/>
</dbReference>
<dbReference type="InterPro" id="IPR029016">
    <property type="entry name" value="GAF-like_dom_sf"/>
</dbReference>
<name>A0ABQ6FN10_9CHLR</name>
<dbReference type="InterPro" id="IPR005467">
    <property type="entry name" value="His_kinase_dom"/>
</dbReference>
<evidence type="ECO:0000256" key="7">
    <source>
        <dbReference type="SAM" id="Phobius"/>
    </source>
</evidence>
<dbReference type="Gene3D" id="1.10.287.130">
    <property type="match status" value="1"/>
</dbReference>
<dbReference type="Gene3D" id="3.30.450.40">
    <property type="match status" value="1"/>
</dbReference>
<dbReference type="EMBL" id="BSRI01000001">
    <property type="protein sequence ID" value="GLV55097.1"/>
    <property type="molecule type" value="Genomic_DNA"/>
</dbReference>
<dbReference type="Pfam" id="PF00512">
    <property type="entry name" value="HisKA"/>
    <property type="match status" value="1"/>
</dbReference>
<gene>
    <name evidence="10" type="ORF">KDH_19440</name>
</gene>
<dbReference type="PANTHER" id="PTHR43047:SF72">
    <property type="entry name" value="OSMOSENSING HISTIDINE PROTEIN KINASE SLN1"/>
    <property type="match status" value="1"/>
</dbReference>
<dbReference type="SMART" id="SM00388">
    <property type="entry name" value="HisKA"/>
    <property type="match status" value="1"/>
</dbReference>
<keyword evidence="3" id="KW-0597">Phosphoprotein</keyword>
<keyword evidence="4" id="KW-0808">Transferase</keyword>
<comment type="catalytic activity">
    <reaction evidence="1">
        <text>ATP + protein L-histidine = ADP + protein N-phospho-L-histidine.</text>
        <dbReference type="EC" id="2.7.13.3"/>
    </reaction>
</comment>
<dbReference type="InterPro" id="IPR035965">
    <property type="entry name" value="PAS-like_dom_sf"/>
</dbReference>
<dbReference type="RefSeq" id="WP_338249137.1">
    <property type="nucleotide sequence ID" value="NZ_BSRI01000001.1"/>
</dbReference>
<keyword evidence="6" id="KW-0902">Two-component regulatory system</keyword>
<dbReference type="Pfam" id="PF08448">
    <property type="entry name" value="PAS_4"/>
    <property type="match status" value="1"/>
</dbReference>